<dbReference type="GO" id="GO:0004386">
    <property type="term" value="F:helicase activity"/>
    <property type="evidence" value="ECO:0007669"/>
    <property type="project" value="UniProtKB-KW"/>
</dbReference>
<dbReference type="Pfam" id="PF04851">
    <property type="entry name" value="ResIII"/>
    <property type="match status" value="1"/>
</dbReference>
<dbReference type="GO" id="GO:0016787">
    <property type="term" value="F:hydrolase activity"/>
    <property type="evidence" value="ECO:0007669"/>
    <property type="project" value="InterPro"/>
</dbReference>
<keyword evidence="3" id="KW-0547">Nucleotide-binding</keyword>
<dbReference type="Pfam" id="PF13091">
    <property type="entry name" value="PLDc_2"/>
    <property type="match status" value="1"/>
</dbReference>
<dbReference type="SUPFAM" id="SSF56024">
    <property type="entry name" value="Phospholipase D/nuclease"/>
    <property type="match status" value="1"/>
</dbReference>
<dbReference type="InterPro" id="IPR001650">
    <property type="entry name" value="Helicase_C-like"/>
</dbReference>
<dbReference type="Gene3D" id="3.30.870.10">
    <property type="entry name" value="Endonuclease Chain A"/>
    <property type="match status" value="1"/>
</dbReference>
<feature type="domain" description="Helicase ATP-binding" evidence="1">
    <location>
        <begin position="222"/>
        <end position="353"/>
    </location>
</feature>
<dbReference type="InterPro" id="IPR050742">
    <property type="entry name" value="Helicase_Restrict-Modif_Enz"/>
</dbReference>
<proteinExistence type="predicted"/>
<comment type="caution">
    <text evidence="3">The sequence shown here is derived from an EMBL/GenBank/DDBJ whole genome shotgun (WGS) entry which is preliminary data.</text>
</comment>
<dbReference type="InterPro" id="IPR025202">
    <property type="entry name" value="PLD-like_dom"/>
</dbReference>
<dbReference type="GO" id="GO:0005829">
    <property type="term" value="C:cytosol"/>
    <property type="evidence" value="ECO:0007669"/>
    <property type="project" value="TreeGrafter"/>
</dbReference>
<dbReference type="GO" id="GO:0005524">
    <property type="term" value="F:ATP binding"/>
    <property type="evidence" value="ECO:0007669"/>
    <property type="project" value="InterPro"/>
</dbReference>
<dbReference type="PROSITE" id="PS51194">
    <property type="entry name" value="HELICASE_CTER"/>
    <property type="match status" value="1"/>
</dbReference>
<keyword evidence="4" id="KW-1185">Reference proteome</keyword>
<dbReference type="Gene3D" id="3.40.50.300">
    <property type="entry name" value="P-loop containing nucleotide triphosphate hydrolases"/>
    <property type="match status" value="2"/>
</dbReference>
<dbReference type="EMBL" id="MSDU01000008">
    <property type="protein sequence ID" value="OLN23153.1"/>
    <property type="molecule type" value="Genomic_DNA"/>
</dbReference>
<dbReference type="SMART" id="SM00487">
    <property type="entry name" value="DEXDc"/>
    <property type="match status" value="1"/>
</dbReference>
<evidence type="ECO:0000259" key="1">
    <source>
        <dbReference type="PROSITE" id="PS51192"/>
    </source>
</evidence>
<dbReference type="OrthoDB" id="9802848at2"/>
<dbReference type="SMART" id="SM00490">
    <property type="entry name" value="HELICc"/>
    <property type="match status" value="1"/>
</dbReference>
<evidence type="ECO:0000259" key="2">
    <source>
        <dbReference type="PROSITE" id="PS51194"/>
    </source>
</evidence>
<keyword evidence="3" id="KW-0347">Helicase</keyword>
<dbReference type="PROSITE" id="PS51192">
    <property type="entry name" value="HELICASE_ATP_BIND_1"/>
    <property type="match status" value="1"/>
</dbReference>
<dbReference type="AlphaFoldDB" id="A0A1Q8Q731"/>
<name>A0A1Q8Q731_9BACI</name>
<dbReference type="InterPro" id="IPR027417">
    <property type="entry name" value="P-loop_NTPase"/>
</dbReference>
<keyword evidence="3" id="KW-0378">Hydrolase</keyword>
<dbReference type="PANTHER" id="PTHR47396:SF1">
    <property type="entry name" value="ATP-DEPENDENT HELICASE IRC3-RELATED"/>
    <property type="match status" value="1"/>
</dbReference>
<dbReference type="Proteomes" id="UP000185568">
    <property type="component" value="Unassembled WGS sequence"/>
</dbReference>
<reference evidence="3 4" key="1">
    <citation type="submission" date="2016-12" db="EMBL/GenBank/DDBJ databases">
        <title>Domibacillus antri genome sequencing.</title>
        <authorList>
            <person name="Verma A."/>
            <person name="Krishnamurthi S."/>
        </authorList>
    </citation>
    <scope>NUCLEOTIDE SEQUENCE [LARGE SCALE GENOMIC DNA]</scope>
    <source>
        <strain evidence="3 4">XD80</strain>
    </source>
</reference>
<organism evidence="3 4">
    <name type="scientific">Domibacillus antri</name>
    <dbReference type="NCBI Taxonomy" id="1714264"/>
    <lineage>
        <taxon>Bacteria</taxon>
        <taxon>Bacillati</taxon>
        <taxon>Bacillota</taxon>
        <taxon>Bacilli</taxon>
        <taxon>Bacillales</taxon>
        <taxon>Bacillaceae</taxon>
        <taxon>Domibacillus</taxon>
    </lineage>
</organism>
<evidence type="ECO:0000313" key="3">
    <source>
        <dbReference type="EMBL" id="OLN23153.1"/>
    </source>
</evidence>
<dbReference type="SUPFAM" id="SSF52540">
    <property type="entry name" value="P-loop containing nucleoside triphosphate hydrolases"/>
    <property type="match status" value="1"/>
</dbReference>
<gene>
    <name evidence="3" type="ORF">BTO30_04060</name>
</gene>
<dbReference type="PANTHER" id="PTHR47396">
    <property type="entry name" value="TYPE I RESTRICTION ENZYME ECOKI R PROTEIN"/>
    <property type="match status" value="1"/>
</dbReference>
<dbReference type="InterPro" id="IPR014001">
    <property type="entry name" value="Helicase_ATP-bd"/>
</dbReference>
<dbReference type="Pfam" id="PF00271">
    <property type="entry name" value="Helicase_C"/>
    <property type="match status" value="1"/>
</dbReference>
<dbReference type="STRING" id="1714264.BTO30_04060"/>
<dbReference type="CDD" id="cd18032">
    <property type="entry name" value="DEXHc_RE_I_III_res"/>
    <property type="match status" value="1"/>
</dbReference>
<dbReference type="CDD" id="cd18799">
    <property type="entry name" value="SF2_C_EcoAI-like"/>
    <property type="match status" value="1"/>
</dbReference>
<evidence type="ECO:0000313" key="4">
    <source>
        <dbReference type="Proteomes" id="UP000185568"/>
    </source>
</evidence>
<dbReference type="InterPro" id="IPR006935">
    <property type="entry name" value="Helicase/UvrB_N"/>
</dbReference>
<keyword evidence="3" id="KW-0067">ATP-binding</keyword>
<sequence>MTKLKLITSQLIDVLNRLAEEATEIDILTSFVMKSGVKKLVPALQKAAARGAEIRIGTGDYLHITQPDALQMLADELPEAEIRLFQSGGRSFHPKAYLFRLGEQGHVIIGSSNMSASALTGGVEWNVAAENEILFDEALKEFEAVFYDERTIPVNHETIADYRSRYDQFHAKQSLRVQWTEAEEVEVMFSEAADQESVIAEEQPAYLTPRPAQKAALKALEQTMDEQYERALVVMATGLGKTYLAAFFAKHFRRVLFVAHRNEILEQAKRSFLHVHPERTAGILDGNSKEKEADMIFASVFTIGSKHHLHSFRPDEFDLIVIDEFHHAASRSYEKVRDYFVPKFFLGITATPDRMDNKDVYGICDGNVAYRIHFMEAIQKQWLAPFHYYGVYDDTDYSALTWLGSRYDEEELLAVQMRAEMAEKILAAWKKNKQTRTIAFCSSIRQAEFLSSYFNENGYKTIALHSSTKNVTRPAAISMLEKGELDAIFTVDLFNEGVDIPSVDTILFTRPTESLTVFTQQIGRGLRTAPGKTHCVMIDLIGNYRNADVKMRVFDTEPERKKRDIVPAMPANCVMDFDLKAVELLTEMSRKRNPRKEQLYYAYEDLKKELGRRPSYLELHLHGAADSKMVKEFHQSYPGFLYALGELNEAEQEAFKQFEHWFAEVEKTGMTKSYKMVVLLYMLSKGPDRWLDPITPQEAAPFFHHYLTSKEYRKRIDFSDRQGQKLAQYNEKAVADLIAKMPMTKWSGSSGLVSFDGNVFQVNVDAGGNEMVYEWTKEICEFRLHGYFERKENRRN</sequence>
<dbReference type="RefSeq" id="WP_075397443.1">
    <property type="nucleotide sequence ID" value="NZ_MSDU01000008.1"/>
</dbReference>
<feature type="domain" description="Helicase C-terminal" evidence="2">
    <location>
        <begin position="421"/>
        <end position="574"/>
    </location>
</feature>
<protein>
    <submittedName>
        <fullName evidence="3">DNA helicase</fullName>
    </submittedName>
</protein>
<accession>A0A1Q8Q731</accession>
<dbReference type="GO" id="GO:0003677">
    <property type="term" value="F:DNA binding"/>
    <property type="evidence" value="ECO:0007669"/>
    <property type="project" value="InterPro"/>
</dbReference>